<proteinExistence type="predicted"/>
<evidence type="ECO:0000313" key="1">
    <source>
        <dbReference type="EMBL" id="KAK1865159.1"/>
    </source>
</evidence>
<keyword evidence="2" id="KW-1185">Reference proteome</keyword>
<dbReference type="Proteomes" id="UP000798662">
    <property type="component" value="Chromosome 2"/>
</dbReference>
<reference evidence="1" key="1">
    <citation type="submission" date="2019-11" db="EMBL/GenBank/DDBJ databases">
        <title>Nori genome reveals adaptations in red seaweeds to the harsh intertidal environment.</title>
        <authorList>
            <person name="Wang D."/>
            <person name="Mao Y."/>
        </authorList>
    </citation>
    <scope>NUCLEOTIDE SEQUENCE</scope>
    <source>
        <tissue evidence="1">Gametophyte</tissue>
    </source>
</reference>
<gene>
    <name evidence="1" type="ORF">I4F81_007694</name>
</gene>
<dbReference type="EMBL" id="CM020619">
    <property type="protein sequence ID" value="KAK1865159.1"/>
    <property type="molecule type" value="Genomic_DNA"/>
</dbReference>
<comment type="caution">
    <text evidence="1">The sequence shown here is derived from an EMBL/GenBank/DDBJ whole genome shotgun (WGS) entry which is preliminary data.</text>
</comment>
<evidence type="ECO:0000313" key="2">
    <source>
        <dbReference type="Proteomes" id="UP000798662"/>
    </source>
</evidence>
<name>A0ACC3C4B3_PYRYE</name>
<organism evidence="1 2">
    <name type="scientific">Pyropia yezoensis</name>
    <name type="common">Susabi-nori</name>
    <name type="synonym">Porphyra yezoensis</name>
    <dbReference type="NCBI Taxonomy" id="2788"/>
    <lineage>
        <taxon>Eukaryota</taxon>
        <taxon>Rhodophyta</taxon>
        <taxon>Bangiophyceae</taxon>
        <taxon>Bangiales</taxon>
        <taxon>Bangiaceae</taxon>
        <taxon>Pyropia</taxon>
    </lineage>
</organism>
<sequence>MAFLPAPPLLRTRRPAAVTASVPRRPRRLTGGRRLAGAAAAPLRAAAAGHPRPDGPPGAGATPRDARDVMAYADEPPVSRRPSPPVGVPVADCATDDANDGAPTTAVDYLCPEGHYWDWSGGRVHYVTAGTTGPVVLMLPGFGVGTFHWEENMADLARDHRVFCMDKLGLGRSLPAPPSDTAATSGAAAATDEATAVAELATAALPPLGVDLWAVQVTAFVESVIGEPVYLAGNSLGGLVALTAAAARPDLARGVVLLNAAPFFGALPHPTTSPRLHAAITVPLRSSRAARWVLARFWSNLRHPPTLTRLLQLVYATPARVTDTLVDQILAPTRVDGAFGRFAAMLLSSRGERGFDDALDVVAAHALPLAMINGREDVWVVPAWGHRVKRRAPETAYFELSPAGHCPHAEAPAAVNAVLRAWVAAIEGGGELPMREVDAASHTPAAAHDNDDSDGGGGGGDDDDDGGGAPALGPDTEQAVFDGVSVRRLTGQPRGWLERLMARSVIATFIASSLQTLADHPEISHLDFGGW</sequence>
<accession>A0ACC3C4B3</accession>
<protein>
    <submittedName>
        <fullName evidence="1">Uncharacterized protein</fullName>
    </submittedName>
</protein>